<evidence type="ECO:0000313" key="2">
    <source>
        <dbReference type="EMBL" id="KAF2167210.1"/>
    </source>
</evidence>
<accession>A0A6A6CM24</accession>
<sequence length="1014" mass="113663">MRAWSLTRLRAISRARPAVRPALPALSQRHYIKVSETSTAQDRTRIFRKYAVFDNDRQQALFQKIERPGNDIQAWASLLDGGLPPHLRNWEASYNSSYTPPNLSAADVAEVLLAARNLPAEYGGPFDLLYHLGFEQNRWNAVVWLIKRLVEKFPARHGQSPRFARVNALWEQVPSLAGSSSAPMDLNLEASVPPSGMVEAKSLRELTNGLHPETMSREEILRHDALGEIWLMLGSMIKACARDGETRPEVLEIIAYLHHKEVMPLSIYQSESPADKSAIHQPPLLSMLSSRILTSLSDAAWRAHEKMVIEEAKARGGDYASLRPEIPGSVYRTHVAGLRPEVWMELILWSCLHGGWIEQGAEMLSSFGPANSRWHVFSWREYEDAVAADANGQMNPWNDLEYLFKTRAATAHDAPREPGLDVTRTVSAEVVNAFIDALIIKVNVGVGERGIDVERIVTHLTELKKLLHRDSKRSTLSTGTWDSLILRLVECMSVSVEKDSGLVRALARLSPGLGEGLGSKNNQNLPAYVLDGSMAMQGLLHRALHGQIMSGSFEGALEIFKRMQIRADTDKNKSLASFMEGNQPLLRSLTKDDLFTSNLTGIEYPAFDLQIPATTLGSFLELATDAKAHEFGRWLLYNNDVDGPVIAESSYKDPHIQPALIRFAAETLDNKLLSKMKELEFEKESMRSMLDSQVINLRWDSAERILQYLGDSPYRKWTVQNLANMIRVMLQQVPGAAQGSADAQHNLERARTMVVETFARRYDGGQKLAKEKSLCVSNLLTILSAVNSEWQKFCLPYRQPLRYEKFGLPIKTFNTVLEGVAAAYGSAAARRLLGIFWPHSARGAHDAAYRITRSRRSRMRMAQFHPTALESVERQRIVVPIRGVDSVRKRDVVVYGACVPNNATIMIICRKALDEIRLESPSALLGDDGKAEDRSPNKPVDTSPRGMVVWSVRRLAELHYVEEGIINELDQLLFELGMDDLRKRLPKIVKDVVDEFEAVEDAPKPAGEKHSSDK</sequence>
<reference evidence="2" key="1">
    <citation type="journal article" date="2020" name="Stud. Mycol.">
        <title>101 Dothideomycetes genomes: a test case for predicting lifestyles and emergence of pathogens.</title>
        <authorList>
            <person name="Haridas S."/>
            <person name="Albert R."/>
            <person name="Binder M."/>
            <person name="Bloem J."/>
            <person name="Labutti K."/>
            <person name="Salamov A."/>
            <person name="Andreopoulos B."/>
            <person name="Baker S."/>
            <person name="Barry K."/>
            <person name="Bills G."/>
            <person name="Bluhm B."/>
            <person name="Cannon C."/>
            <person name="Castanera R."/>
            <person name="Culley D."/>
            <person name="Daum C."/>
            <person name="Ezra D."/>
            <person name="Gonzalez J."/>
            <person name="Henrissat B."/>
            <person name="Kuo A."/>
            <person name="Liang C."/>
            <person name="Lipzen A."/>
            <person name="Lutzoni F."/>
            <person name="Magnuson J."/>
            <person name="Mondo S."/>
            <person name="Nolan M."/>
            <person name="Ohm R."/>
            <person name="Pangilinan J."/>
            <person name="Park H.-J."/>
            <person name="Ramirez L."/>
            <person name="Alfaro M."/>
            <person name="Sun H."/>
            <person name="Tritt A."/>
            <person name="Yoshinaga Y."/>
            <person name="Zwiers L.-H."/>
            <person name="Turgeon B."/>
            <person name="Goodwin S."/>
            <person name="Spatafora J."/>
            <person name="Crous P."/>
            <person name="Grigoriev I."/>
        </authorList>
    </citation>
    <scope>NUCLEOTIDE SEQUENCE</scope>
    <source>
        <strain evidence="2">ATCC 36951</strain>
    </source>
</reference>
<organism evidence="2 3">
    <name type="scientific">Zasmidium cellare ATCC 36951</name>
    <dbReference type="NCBI Taxonomy" id="1080233"/>
    <lineage>
        <taxon>Eukaryota</taxon>
        <taxon>Fungi</taxon>
        <taxon>Dikarya</taxon>
        <taxon>Ascomycota</taxon>
        <taxon>Pezizomycotina</taxon>
        <taxon>Dothideomycetes</taxon>
        <taxon>Dothideomycetidae</taxon>
        <taxon>Mycosphaerellales</taxon>
        <taxon>Mycosphaerellaceae</taxon>
        <taxon>Zasmidium</taxon>
    </lineage>
</organism>
<feature type="region of interest" description="Disordered" evidence="1">
    <location>
        <begin position="924"/>
        <end position="943"/>
    </location>
</feature>
<proteinExistence type="predicted"/>
<keyword evidence="3" id="KW-1185">Reference proteome</keyword>
<gene>
    <name evidence="2" type="ORF">M409DRAFT_54398</name>
</gene>
<dbReference type="Proteomes" id="UP000799537">
    <property type="component" value="Unassembled WGS sequence"/>
</dbReference>
<dbReference type="OrthoDB" id="5341924at2759"/>
<dbReference type="GeneID" id="54565968"/>
<name>A0A6A6CM24_ZASCE</name>
<dbReference type="EMBL" id="ML993594">
    <property type="protein sequence ID" value="KAF2167210.1"/>
    <property type="molecule type" value="Genomic_DNA"/>
</dbReference>
<protein>
    <submittedName>
        <fullName evidence="2">Uncharacterized protein</fullName>
    </submittedName>
</protein>
<dbReference type="AlphaFoldDB" id="A0A6A6CM24"/>
<dbReference type="RefSeq" id="XP_033668099.1">
    <property type="nucleotide sequence ID" value="XM_033812696.1"/>
</dbReference>
<feature type="compositionally biased region" description="Basic and acidic residues" evidence="1">
    <location>
        <begin position="927"/>
        <end position="936"/>
    </location>
</feature>
<evidence type="ECO:0000256" key="1">
    <source>
        <dbReference type="SAM" id="MobiDB-lite"/>
    </source>
</evidence>
<evidence type="ECO:0000313" key="3">
    <source>
        <dbReference type="Proteomes" id="UP000799537"/>
    </source>
</evidence>